<proteinExistence type="predicted"/>
<reference evidence="1 2" key="1">
    <citation type="submission" date="2022-09" db="EMBL/GenBank/DDBJ databases">
        <title>Draft genome of isolate Be4.</title>
        <authorList>
            <person name="Sanchez-Castro I."/>
            <person name="Martinez-Rodriguez P."/>
            <person name="Descostes M."/>
            <person name="Merroun M."/>
        </authorList>
    </citation>
    <scope>NUCLEOTIDE SEQUENCE [LARGE SCALE GENOMIC DNA]</scope>
    <source>
        <strain evidence="1 2">Be4</strain>
    </source>
</reference>
<dbReference type="Pfam" id="PF12318">
    <property type="entry name" value="FAD-SLDH"/>
    <property type="match status" value="1"/>
</dbReference>
<name>A0ABT2PJH8_9BURK</name>
<gene>
    <name evidence="1" type="ORF">N0K08_05180</name>
</gene>
<comment type="caution">
    <text evidence="1">The sequence shown here is derived from an EMBL/GenBank/DDBJ whole genome shotgun (WGS) entry which is preliminary data.</text>
</comment>
<dbReference type="RefSeq" id="WP_261498996.1">
    <property type="nucleotide sequence ID" value="NZ_JAODYH010000003.1"/>
</dbReference>
<accession>A0ABT2PJH8</accession>
<organism evidence="1 2">
    <name type="scientific">Acidovorax bellezanensis</name>
    <dbReference type="NCBI Taxonomy" id="2976702"/>
    <lineage>
        <taxon>Bacteria</taxon>
        <taxon>Pseudomonadati</taxon>
        <taxon>Pseudomonadota</taxon>
        <taxon>Betaproteobacteria</taxon>
        <taxon>Burkholderiales</taxon>
        <taxon>Comamonadaceae</taxon>
        <taxon>Acidovorax</taxon>
    </lineage>
</organism>
<dbReference type="InterPro" id="IPR006311">
    <property type="entry name" value="TAT_signal"/>
</dbReference>
<sequence length="187" mass="19912">MHSTPLFPAFGLSRRRILGGALVAGAAGLVPWALAQAPASATASQASVDAFMGLSKHLTELGDLDAGMGARLLAAHLQLDSSWGERMQALWAWVQAEKVGLAQLNEALKAQPADWAKLPAQLMQGWYLGIVGDGKNTRVVAYEFALNARTVSDQLKPPTYAYGGYGSWTVNPASVRLKPMLPRASRA</sequence>
<evidence type="ECO:0000313" key="2">
    <source>
        <dbReference type="Proteomes" id="UP001525968"/>
    </source>
</evidence>
<dbReference type="EMBL" id="JAODYH010000003">
    <property type="protein sequence ID" value="MCT9810016.1"/>
    <property type="molecule type" value="Genomic_DNA"/>
</dbReference>
<evidence type="ECO:0000313" key="1">
    <source>
        <dbReference type="EMBL" id="MCT9810016.1"/>
    </source>
</evidence>
<dbReference type="InterPro" id="IPR024651">
    <property type="entry name" value="FAD-SLDH_ssu"/>
</dbReference>
<dbReference type="Proteomes" id="UP001525968">
    <property type="component" value="Unassembled WGS sequence"/>
</dbReference>
<keyword evidence="2" id="KW-1185">Reference proteome</keyword>
<protein>
    <submittedName>
        <fullName evidence="1">Sorbitol dehydrogenase family protein</fullName>
    </submittedName>
</protein>
<dbReference type="PROSITE" id="PS51318">
    <property type="entry name" value="TAT"/>
    <property type="match status" value="1"/>
</dbReference>